<feature type="compositionally biased region" description="Polar residues" evidence="1">
    <location>
        <begin position="259"/>
        <end position="268"/>
    </location>
</feature>
<dbReference type="EMBL" id="MU001635">
    <property type="protein sequence ID" value="KAF2483384.1"/>
    <property type="molecule type" value="Genomic_DNA"/>
</dbReference>
<reference evidence="2" key="1">
    <citation type="journal article" date="2020" name="Stud. Mycol.">
        <title>101 Dothideomycetes genomes: a test case for predicting lifestyles and emergence of pathogens.</title>
        <authorList>
            <person name="Haridas S."/>
            <person name="Albert R."/>
            <person name="Binder M."/>
            <person name="Bloem J."/>
            <person name="Labutti K."/>
            <person name="Salamov A."/>
            <person name="Andreopoulos B."/>
            <person name="Baker S."/>
            <person name="Barry K."/>
            <person name="Bills G."/>
            <person name="Bluhm B."/>
            <person name="Cannon C."/>
            <person name="Castanera R."/>
            <person name="Culley D."/>
            <person name="Daum C."/>
            <person name="Ezra D."/>
            <person name="Gonzalez J."/>
            <person name="Henrissat B."/>
            <person name="Kuo A."/>
            <person name="Liang C."/>
            <person name="Lipzen A."/>
            <person name="Lutzoni F."/>
            <person name="Magnuson J."/>
            <person name="Mondo S."/>
            <person name="Nolan M."/>
            <person name="Ohm R."/>
            <person name="Pangilinan J."/>
            <person name="Park H.-J."/>
            <person name="Ramirez L."/>
            <person name="Alfaro M."/>
            <person name="Sun H."/>
            <person name="Tritt A."/>
            <person name="Yoshinaga Y."/>
            <person name="Zwiers L.-H."/>
            <person name="Turgeon B."/>
            <person name="Goodwin S."/>
            <person name="Spatafora J."/>
            <person name="Crous P."/>
            <person name="Grigoriev I."/>
        </authorList>
    </citation>
    <scope>NUCLEOTIDE SEQUENCE</scope>
    <source>
        <strain evidence="2">CBS 113389</strain>
    </source>
</reference>
<evidence type="ECO:0000313" key="2">
    <source>
        <dbReference type="EMBL" id="KAF2483384.1"/>
    </source>
</evidence>
<name>A0A6A6PUL0_9PEZI</name>
<dbReference type="RefSeq" id="XP_033589954.1">
    <property type="nucleotide sequence ID" value="XM_033729576.1"/>
</dbReference>
<gene>
    <name evidence="2" type="ORF">BDY17DRAFT_146414</name>
</gene>
<organism evidence="2 3">
    <name type="scientific">Neohortaea acidophila</name>
    <dbReference type="NCBI Taxonomy" id="245834"/>
    <lineage>
        <taxon>Eukaryota</taxon>
        <taxon>Fungi</taxon>
        <taxon>Dikarya</taxon>
        <taxon>Ascomycota</taxon>
        <taxon>Pezizomycotina</taxon>
        <taxon>Dothideomycetes</taxon>
        <taxon>Dothideomycetidae</taxon>
        <taxon>Mycosphaerellales</taxon>
        <taxon>Teratosphaeriaceae</taxon>
        <taxon>Neohortaea</taxon>
    </lineage>
</organism>
<feature type="compositionally biased region" description="Low complexity" evidence="1">
    <location>
        <begin position="216"/>
        <end position="234"/>
    </location>
</feature>
<feature type="compositionally biased region" description="Basic residues" evidence="1">
    <location>
        <begin position="167"/>
        <end position="178"/>
    </location>
</feature>
<dbReference type="GeneID" id="54470578"/>
<protein>
    <submittedName>
        <fullName evidence="2">Uncharacterized protein</fullName>
    </submittedName>
</protein>
<feature type="region of interest" description="Disordered" evidence="1">
    <location>
        <begin position="149"/>
        <end position="268"/>
    </location>
</feature>
<dbReference type="AlphaFoldDB" id="A0A6A6PUL0"/>
<evidence type="ECO:0000256" key="1">
    <source>
        <dbReference type="SAM" id="MobiDB-lite"/>
    </source>
</evidence>
<proteinExistence type="predicted"/>
<evidence type="ECO:0000313" key="3">
    <source>
        <dbReference type="Proteomes" id="UP000799767"/>
    </source>
</evidence>
<accession>A0A6A6PUL0</accession>
<keyword evidence="3" id="KW-1185">Reference proteome</keyword>
<feature type="compositionally biased region" description="Basic residues" evidence="1">
    <location>
        <begin position="248"/>
        <end position="258"/>
    </location>
</feature>
<feature type="region of interest" description="Disordered" evidence="1">
    <location>
        <begin position="97"/>
        <end position="134"/>
    </location>
</feature>
<dbReference type="Proteomes" id="UP000799767">
    <property type="component" value="Unassembled WGS sequence"/>
</dbReference>
<sequence length="268" mass="29476">MTIPPMPPSLQARLTRAKAVARRGAFPTPTKAEWNLYLTGIKLRTSGHFEENQPRNIECVLDCGEGPCPYRPLEDKDVIEADERRLAAERWAADVRAGRVRVESSDGGAGGVERGAGENEEEESSSAPPSQNLDLERLDAKLRRIDSNLAEHSRDHPISPSAAERNKHPKRRSPWRRRTSTDDGLEMSTKPKASTNNKRIPVLHAPQPRPQPQAKSRTSSSSLSSPSSSSHSSSATTPAMMRTAQGWKRCKCLTRRAKSTASQRGEAA</sequence>